<evidence type="ECO:0000256" key="3">
    <source>
        <dbReference type="ARBA" id="ARBA00022840"/>
    </source>
</evidence>
<dbReference type="InterPro" id="IPR002305">
    <property type="entry name" value="aa-tRNA-synth_Ic"/>
</dbReference>
<gene>
    <name evidence="7 9" type="primary">tyrS</name>
    <name evidence="9" type="ORF">ACFOOQ_19145</name>
</gene>
<accession>A0ABV7VLD2</accession>
<dbReference type="Gene3D" id="1.10.240.10">
    <property type="entry name" value="Tyrosyl-Transfer RNA Synthetase"/>
    <property type="match status" value="1"/>
</dbReference>
<dbReference type="NCBIfam" id="TIGR00234">
    <property type="entry name" value="tyrS"/>
    <property type="match status" value="1"/>
</dbReference>
<dbReference type="RefSeq" id="WP_379729253.1">
    <property type="nucleotide sequence ID" value="NZ_JBHRYJ010000005.1"/>
</dbReference>
<name>A0ABV7VLD2_9PROT</name>
<evidence type="ECO:0000256" key="6">
    <source>
        <dbReference type="ARBA" id="ARBA00048248"/>
    </source>
</evidence>
<dbReference type="GO" id="GO:0004831">
    <property type="term" value="F:tyrosine-tRNA ligase activity"/>
    <property type="evidence" value="ECO:0007669"/>
    <property type="project" value="UniProtKB-EC"/>
</dbReference>
<feature type="binding site" evidence="7">
    <location>
        <position position="42"/>
    </location>
    <ligand>
        <name>L-tyrosine</name>
        <dbReference type="ChEBI" id="CHEBI:58315"/>
    </ligand>
</feature>
<evidence type="ECO:0000256" key="2">
    <source>
        <dbReference type="ARBA" id="ARBA00022741"/>
    </source>
</evidence>
<proteinExistence type="inferred from homology"/>
<dbReference type="SUPFAM" id="SSF52374">
    <property type="entry name" value="Nucleotidylyl transferase"/>
    <property type="match status" value="1"/>
</dbReference>
<dbReference type="Pfam" id="PF00579">
    <property type="entry name" value="tRNA-synt_1b"/>
    <property type="match status" value="1"/>
</dbReference>
<comment type="function">
    <text evidence="7">Catalyzes the attachment of tyrosine to tRNA(Tyr) in a two-step reaction: tyrosine is first activated by ATP to form Tyr-AMP and then transferred to the acceptor end of tRNA(Tyr).</text>
</comment>
<keyword evidence="8" id="KW-0694">RNA-binding</keyword>
<dbReference type="PANTHER" id="PTHR11766">
    <property type="entry name" value="TYROSYL-TRNA SYNTHETASE"/>
    <property type="match status" value="1"/>
</dbReference>
<evidence type="ECO:0000256" key="4">
    <source>
        <dbReference type="ARBA" id="ARBA00022917"/>
    </source>
</evidence>
<reference evidence="10" key="1">
    <citation type="journal article" date="2019" name="Int. J. Syst. Evol. Microbiol.">
        <title>The Global Catalogue of Microorganisms (GCM) 10K type strain sequencing project: providing services to taxonomists for standard genome sequencing and annotation.</title>
        <authorList>
            <consortium name="The Broad Institute Genomics Platform"/>
            <consortium name="The Broad Institute Genome Sequencing Center for Infectious Disease"/>
            <person name="Wu L."/>
            <person name="Ma J."/>
        </authorList>
    </citation>
    <scope>NUCLEOTIDE SEQUENCE [LARGE SCALE GENOMIC DNA]</scope>
    <source>
        <strain evidence="10">KCTC 42182</strain>
    </source>
</reference>
<dbReference type="InterPro" id="IPR014729">
    <property type="entry name" value="Rossmann-like_a/b/a_fold"/>
</dbReference>
<dbReference type="EMBL" id="JBHRYJ010000005">
    <property type="protein sequence ID" value="MFC3677677.1"/>
    <property type="molecule type" value="Genomic_DNA"/>
</dbReference>
<feature type="binding site" evidence="7">
    <location>
        <position position="183"/>
    </location>
    <ligand>
        <name>L-tyrosine</name>
        <dbReference type="ChEBI" id="CHEBI:58315"/>
    </ligand>
</feature>
<dbReference type="CDD" id="cd00805">
    <property type="entry name" value="TyrRS_core"/>
    <property type="match status" value="1"/>
</dbReference>
<keyword evidence="4 7" id="KW-0648">Protein biosynthesis</keyword>
<dbReference type="InterPro" id="IPR036986">
    <property type="entry name" value="S4_RNA-bd_sf"/>
</dbReference>
<comment type="subunit">
    <text evidence="7">Homodimer.</text>
</comment>
<keyword evidence="3 7" id="KW-0067">ATP-binding</keyword>
<dbReference type="Gene3D" id="3.40.50.620">
    <property type="entry name" value="HUPs"/>
    <property type="match status" value="1"/>
</dbReference>
<feature type="binding site" evidence="7">
    <location>
        <position position="179"/>
    </location>
    <ligand>
        <name>L-tyrosine</name>
        <dbReference type="ChEBI" id="CHEBI:58315"/>
    </ligand>
</feature>
<organism evidence="9 10">
    <name type="scientific">Ferrovibrio xuzhouensis</name>
    <dbReference type="NCBI Taxonomy" id="1576914"/>
    <lineage>
        <taxon>Bacteria</taxon>
        <taxon>Pseudomonadati</taxon>
        <taxon>Pseudomonadota</taxon>
        <taxon>Alphaproteobacteria</taxon>
        <taxon>Rhodospirillales</taxon>
        <taxon>Rhodospirillaceae</taxon>
        <taxon>Ferrovibrio</taxon>
    </lineage>
</organism>
<keyword evidence="1 7" id="KW-0436">Ligase</keyword>
<dbReference type="InterPro" id="IPR002307">
    <property type="entry name" value="Tyr-tRNA-ligase"/>
</dbReference>
<comment type="subcellular location">
    <subcellularLocation>
        <location evidence="7">Cytoplasm</location>
    </subcellularLocation>
</comment>
<dbReference type="InterPro" id="IPR024107">
    <property type="entry name" value="Tyr-tRNA-ligase_bac_1"/>
</dbReference>
<dbReference type="PRINTS" id="PR01040">
    <property type="entry name" value="TRNASYNTHTYR"/>
</dbReference>
<dbReference type="SUPFAM" id="SSF55174">
    <property type="entry name" value="Alpha-L RNA-binding motif"/>
    <property type="match status" value="1"/>
</dbReference>
<feature type="binding site" evidence="7">
    <location>
        <position position="242"/>
    </location>
    <ligand>
        <name>ATP</name>
        <dbReference type="ChEBI" id="CHEBI:30616"/>
    </ligand>
</feature>
<evidence type="ECO:0000313" key="10">
    <source>
        <dbReference type="Proteomes" id="UP001595711"/>
    </source>
</evidence>
<comment type="catalytic activity">
    <reaction evidence="6 7">
        <text>tRNA(Tyr) + L-tyrosine + ATP = L-tyrosyl-tRNA(Tyr) + AMP + diphosphate + H(+)</text>
        <dbReference type="Rhea" id="RHEA:10220"/>
        <dbReference type="Rhea" id="RHEA-COMP:9706"/>
        <dbReference type="Rhea" id="RHEA-COMP:9707"/>
        <dbReference type="ChEBI" id="CHEBI:15378"/>
        <dbReference type="ChEBI" id="CHEBI:30616"/>
        <dbReference type="ChEBI" id="CHEBI:33019"/>
        <dbReference type="ChEBI" id="CHEBI:58315"/>
        <dbReference type="ChEBI" id="CHEBI:78442"/>
        <dbReference type="ChEBI" id="CHEBI:78536"/>
        <dbReference type="ChEBI" id="CHEBI:456215"/>
        <dbReference type="EC" id="6.1.1.1"/>
    </reaction>
</comment>
<keyword evidence="7" id="KW-0963">Cytoplasm</keyword>
<sequence length="420" mass="46429">MTEYSYQSDFLQTLSQRGFLHQCTDPAALDAKAMQPGGIVCYVGYDCTARSLHVGNLLSIMMLRWLQKAGHKPIVLMGGGTTKVGDPSGKDESRKLLTADDIAGNMASIKTAFARFVRFGEAAGDAVMANNADWLDKLQYIDFLRDYGRHFSVNRMLSFDSVRLRLEREQPLSFLEFNYMILQAYDFVELARRYDCNLQMGGSDQWGNIVNGVELGRRAADLSLFGLTCPLLTTSSGAKMGKSAQGAVWLNEDMLPTYDYWQYWRNSEDADVGRFLRLYTELPLDEIARLETLQGAELNEAKKILATEATALCRGREAAELAAETARKAFEEGSFGGDLPVLRIARDRLDAGIEAFALVQEAGFAKSGGEARRQIRGGSIRVNDAAVAEETRKIGSADLGPDGRLRLSFGKKRHVLIEAA</sequence>
<evidence type="ECO:0000256" key="8">
    <source>
        <dbReference type="PROSITE-ProRule" id="PRU00182"/>
    </source>
</evidence>
<dbReference type="Gene3D" id="3.10.290.10">
    <property type="entry name" value="RNA-binding S4 domain"/>
    <property type="match status" value="1"/>
</dbReference>
<keyword evidence="2 7" id="KW-0547">Nucleotide-binding</keyword>
<comment type="caution">
    <text evidence="9">The sequence shown here is derived from an EMBL/GenBank/DDBJ whole genome shotgun (WGS) entry which is preliminary data.</text>
</comment>
<protein>
    <recommendedName>
        <fullName evidence="7">Tyrosine--tRNA ligase</fullName>
        <ecNumber evidence="7">6.1.1.1</ecNumber>
    </recommendedName>
    <alternativeName>
        <fullName evidence="7">Tyrosyl-tRNA synthetase</fullName>
        <shortName evidence="7">TyrRS</shortName>
    </alternativeName>
</protein>
<evidence type="ECO:0000256" key="1">
    <source>
        <dbReference type="ARBA" id="ARBA00022598"/>
    </source>
</evidence>
<feature type="short sequence motif" description="'KMSKS' region" evidence="7">
    <location>
        <begin position="239"/>
        <end position="243"/>
    </location>
</feature>
<dbReference type="EC" id="6.1.1.1" evidence="7"/>
<evidence type="ECO:0000313" key="9">
    <source>
        <dbReference type="EMBL" id="MFC3677677.1"/>
    </source>
</evidence>
<dbReference type="PROSITE" id="PS50889">
    <property type="entry name" value="S4"/>
    <property type="match status" value="1"/>
</dbReference>
<comment type="similarity">
    <text evidence="7">Belongs to the class-I aminoacyl-tRNA synthetase family. TyrS type 1 subfamily.</text>
</comment>
<dbReference type="CDD" id="cd00165">
    <property type="entry name" value="S4"/>
    <property type="match status" value="1"/>
</dbReference>
<evidence type="ECO:0000256" key="5">
    <source>
        <dbReference type="ARBA" id="ARBA00023146"/>
    </source>
</evidence>
<keyword evidence="5 7" id="KW-0030">Aminoacyl-tRNA synthetase</keyword>
<dbReference type="HAMAP" id="MF_02006">
    <property type="entry name" value="Tyr_tRNA_synth_type1"/>
    <property type="match status" value="1"/>
</dbReference>
<dbReference type="InterPro" id="IPR024088">
    <property type="entry name" value="Tyr-tRNA-ligase_bac-type"/>
</dbReference>
<feature type="short sequence motif" description="'HIGH' region" evidence="7">
    <location>
        <begin position="47"/>
        <end position="56"/>
    </location>
</feature>
<dbReference type="PANTHER" id="PTHR11766:SF0">
    <property type="entry name" value="TYROSINE--TRNA LIGASE, MITOCHONDRIAL"/>
    <property type="match status" value="1"/>
</dbReference>
<dbReference type="Proteomes" id="UP001595711">
    <property type="component" value="Unassembled WGS sequence"/>
</dbReference>
<evidence type="ECO:0000256" key="7">
    <source>
        <dbReference type="HAMAP-Rule" id="MF_02006"/>
    </source>
</evidence>
<keyword evidence="10" id="KW-1185">Reference proteome</keyword>